<protein>
    <submittedName>
        <fullName evidence="1">Uncharacterized protein</fullName>
    </submittedName>
</protein>
<evidence type="ECO:0000313" key="1">
    <source>
        <dbReference type="EMBL" id="GFY64732.1"/>
    </source>
</evidence>
<evidence type="ECO:0000313" key="2">
    <source>
        <dbReference type="Proteomes" id="UP000886998"/>
    </source>
</evidence>
<comment type="caution">
    <text evidence="1">The sequence shown here is derived from an EMBL/GenBank/DDBJ whole genome shotgun (WGS) entry which is preliminary data.</text>
</comment>
<sequence length="70" mass="8340">MLRGTMVMKPNNTQIYAKLLDVLQEMCLVQLYKKKVLCCQRVVHKIIIRAEVSVVFQKEKARRKFRIFTL</sequence>
<proteinExistence type="predicted"/>
<dbReference type="EMBL" id="BMAV01015381">
    <property type="protein sequence ID" value="GFY64732.1"/>
    <property type="molecule type" value="Genomic_DNA"/>
</dbReference>
<gene>
    <name evidence="1" type="ORF">TNIN_369351</name>
</gene>
<name>A0A8X7CHD1_9ARAC</name>
<dbReference type="AlphaFoldDB" id="A0A8X7CHD1"/>
<keyword evidence="2" id="KW-1185">Reference proteome</keyword>
<accession>A0A8X7CHD1</accession>
<organism evidence="1 2">
    <name type="scientific">Trichonephila inaurata madagascariensis</name>
    <dbReference type="NCBI Taxonomy" id="2747483"/>
    <lineage>
        <taxon>Eukaryota</taxon>
        <taxon>Metazoa</taxon>
        <taxon>Ecdysozoa</taxon>
        <taxon>Arthropoda</taxon>
        <taxon>Chelicerata</taxon>
        <taxon>Arachnida</taxon>
        <taxon>Araneae</taxon>
        <taxon>Araneomorphae</taxon>
        <taxon>Entelegynae</taxon>
        <taxon>Araneoidea</taxon>
        <taxon>Nephilidae</taxon>
        <taxon>Trichonephila</taxon>
        <taxon>Trichonephila inaurata</taxon>
    </lineage>
</organism>
<reference evidence="1" key="1">
    <citation type="submission" date="2020-08" db="EMBL/GenBank/DDBJ databases">
        <title>Multicomponent nature underlies the extraordinary mechanical properties of spider dragline silk.</title>
        <authorList>
            <person name="Kono N."/>
            <person name="Nakamura H."/>
            <person name="Mori M."/>
            <person name="Yoshida Y."/>
            <person name="Ohtoshi R."/>
            <person name="Malay A.D."/>
            <person name="Moran D.A.P."/>
            <person name="Tomita M."/>
            <person name="Numata K."/>
            <person name="Arakawa K."/>
        </authorList>
    </citation>
    <scope>NUCLEOTIDE SEQUENCE</scope>
</reference>
<dbReference type="Proteomes" id="UP000886998">
    <property type="component" value="Unassembled WGS sequence"/>
</dbReference>